<proteinExistence type="predicted"/>
<dbReference type="EMBL" id="SNRW01012607">
    <property type="protein sequence ID" value="KAA6373597.1"/>
    <property type="molecule type" value="Genomic_DNA"/>
</dbReference>
<accession>A0A5J4UT99</accession>
<reference evidence="2 3" key="1">
    <citation type="submission" date="2019-03" db="EMBL/GenBank/DDBJ databases">
        <title>Single cell metagenomics reveals metabolic interactions within the superorganism composed of flagellate Streblomastix strix and complex community of Bacteroidetes bacteria on its surface.</title>
        <authorList>
            <person name="Treitli S.C."/>
            <person name="Kolisko M."/>
            <person name="Husnik F."/>
            <person name="Keeling P."/>
            <person name="Hampl V."/>
        </authorList>
    </citation>
    <scope>NUCLEOTIDE SEQUENCE [LARGE SCALE GENOMIC DNA]</scope>
    <source>
        <strain evidence="2">ST1C</strain>
    </source>
</reference>
<gene>
    <name evidence="2" type="ORF">EZS28_030876</name>
</gene>
<protein>
    <submittedName>
        <fullName evidence="2">Uncharacterized protein</fullName>
    </submittedName>
</protein>
<organism evidence="2 3">
    <name type="scientific">Streblomastix strix</name>
    <dbReference type="NCBI Taxonomy" id="222440"/>
    <lineage>
        <taxon>Eukaryota</taxon>
        <taxon>Metamonada</taxon>
        <taxon>Preaxostyla</taxon>
        <taxon>Oxymonadida</taxon>
        <taxon>Streblomastigidae</taxon>
        <taxon>Streblomastix</taxon>
    </lineage>
</organism>
<feature type="region of interest" description="Disordered" evidence="1">
    <location>
        <begin position="28"/>
        <end position="64"/>
    </location>
</feature>
<evidence type="ECO:0000313" key="3">
    <source>
        <dbReference type="Proteomes" id="UP000324800"/>
    </source>
</evidence>
<sequence length="357" mass="41001">MSWSGDYKLRNPNHEIISKILLTITGPKGGGSRRILSPMDHRNDADSSSSGINPQSNQQSQTRWCNRTSDLAKLDLEEVYSELPYNNCSIQSDINIGDLGSRQENKRFKVKTSTKTANRRNDKHSRGEQICRDVAIQSGFKEESIQDMIAKMNQESWRKRRAGLDELADYAQSQKTNLDSLIGNKADIKLVNALVWVFNKGGGKLQQRVKKLREYGCTTLSQFSEMKEISKSRLSNQFSKKHQLAKQSKAKFNTMWNIQFHFNYMEKRRFKSVQEKQSKAMSLIVAFSATRMVELALDALRIWVNERRGMQNEKQELWWNFAKVRPATSDVVAMSCLIQQGKLEFPNLIQAHLSVMP</sequence>
<comment type="caution">
    <text evidence="2">The sequence shown here is derived from an EMBL/GenBank/DDBJ whole genome shotgun (WGS) entry which is preliminary data.</text>
</comment>
<evidence type="ECO:0000256" key="1">
    <source>
        <dbReference type="SAM" id="MobiDB-lite"/>
    </source>
</evidence>
<dbReference type="AlphaFoldDB" id="A0A5J4UT99"/>
<feature type="compositionally biased region" description="Polar residues" evidence="1">
    <location>
        <begin position="46"/>
        <end position="64"/>
    </location>
</feature>
<name>A0A5J4UT99_9EUKA</name>
<evidence type="ECO:0000313" key="2">
    <source>
        <dbReference type="EMBL" id="KAA6373597.1"/>
    </source>
</evidence>
<dbReference type="Proteomes" id="UP000324800">
    <property type="component" value="Unassembled WGS sequence"/>
</dbReference>